<proteinExistence type="predicted"/>
<name>A0A2A6BC96_PRIPA</name>
<sequence length="122" mass="14393">IIHFEPQSPSFINILYQLYVLPSFVLKEIQLLALIQMRMNLTEESNYLVSSRFDHSTIDLSSLPQFTIRKNKEDMQIKSAVNFMCDITSYRNRRCDLCELEFKFSFKRSFILDSDDSDDSDC</sequence>
<evidence type="ECO:0000313" key="2">
    <source>
        <dbReference type="Proteomes" id="UP000005239"/>
    </source>
</evidence>
<keyword evidence="2" id="KW-1185">Reference proteome</keyword>
<reference evidence="1" key="2">
    <citation type="submission" date="2022-06" db="UniProtKB">
        <authorList>
            <consortium name="EnsemblMetazoa"/>
        </authorList>
    </citation>
    <scope>IDENTIFICATION</scope>
    <source>
        <strain evidence="1">PS312</strain>
    </source>
</reference>
<evidence type="ECO:0000313" key="1">
    <source>
        <dbReference type="EnsemblMetazoa" id="PPA22006.1"/>
    </source>
</evidence>
<dbReference type="EnsemblMetazoa" id="PPA22006.1">
    <property type="protein sequence ID" value="PPA22006.1"/>
    <property type="gene ID" value="WBGene00111560"/>
</dbReference>
<organism evidence="1 2">
    <name type="scientific">Pristionchus pacificus</name>
    <name type="common">Parasitic nematode worm</name>
    <dbReference type="NCBI Taxonomy" id="54126"/>
    <lineage>
        <taxon>Eukaryota</taxon>
        <taxon>Metazoa</taxon>
        <taxon>Ecdysozoa</taxon>
        <taxon>Nematoda</taxon>
        <taxon>Chromadorea</taxon>
        <taxon>Rhabditida</taxon>
        <taxon>Rhabditina</taxon>
        <taxon>Diplogasteromorpha</taxon>
        <taxon>Diplogasteroidea</taxon>
        <taxon>Neodiplogasteridae</taxon>
        <taxon>Pristionchus</taxon>
    </lineage>
</organism>
<accession>A0A8R1YGG4</accession>
<dbReference type="Proteomes" id="UP000005239">
    <property type="component" value="Unassembled WGS sequence"/>
</dbReference>
<accession>A0A2A6BC96</accession>
<protein>
    <submittedName>
        <fullName evidence="1">Uncharacterized protein</fullName>
    </submittedName>
</protein>
<gene>
    <name evidence="1" type="primary">WBGene00111560</name>
</gene>
<reference evidence="2" key="1">
    <citation type="journal article" date="2008" name="Nat. Genet.">
        <title>The Pristionchus pacificus genome provides a unique perspective on nematode lifestyle and parasitism.</title>
        <authorList>
            <person name="Dieterich C."/>
            <person name="Clifton S.W."/>
            <person name="Schuster L.N."/>
            <person name="Chinwalla A."/>
            <person name="Delehaunty K."/>
            <person name="Dinkelacker I."/>
            <person name="Fulton L."/>
            <person name="Fulton R."/>
            <person name="Godfrey J."/>
            <person name="Minx P."/>
            <person name="Mitreva M."/>
            <person name="Roeseler W."/>
            <person name="Tian H."/>
            <person name="Witte H."/>
            <person name="Yang S.P."/>
            <person name="Wilson R.K."/>
            <person name="Sommer R.J."/>
        </authorList>
    </citation>
    <scope>NUCLEOTIDE SEQUENCE [LARGE SCALE GENOMIC DNA]</scope>
    <source>
        <strain evidence="2">PS312</strain>
    </source>
</reference>
<dbReference type="AlphaFoldDB" id="A0A2A6BC96"/>